<evidence type="ECO:0000313" key="1">
    <source>
        <dbReference type="EMBL" id="GAB42879.1"/>
    </source>
</evidence>
<protein>
    <recommendedName>
        <fullName evidence="3">DUF262 domain-containing protein</fullName>
    </recommendedName>
</protein>
<organism evidence="1 2">
    <name type="scientific">Gordonia terrae NBRC 100016</name>
    <dbReference type="NCBI Taxonomy" id="1089454"/>
    <lineage>
        <taxon>Bacteria</taxon>
        <taxon>Bacillati</taxon>
        <taxon>Actinomycetota</taxon>
        <taxon>Actinomycetes</taxon>
        <taxon>Mycobacteriales</taxon>
        <taxon>Gordoniaceae</taxon>
        <taxon>Gordonia</taxon>
    </lineage>
</organism>
<accession>A0ABQ0HAG6</accession>
<dbReference type="RefSeq" id="WP_004019650.1">
    <property type="nucleotide sequence ID" value="NZ_BAFD01000026.1"/>
</dbReference>
<dbReference type="Proteomes" id="UP000004881">
    <property type="component" value="Unassembled WGS sequence"/>
</dbReference>
<gene>
    <name evidence="1" type="ORF">GOTRE_026_01320</name>
</gene>
<dbReference type="GeneID" id="93243370"/>
<reference evidence="1 2" key="1">
    <citation type="submission" date="2012-02" db="EMBL/GenBank/DDBJ databases">
        <title>Whole genome shotgun sequence of Gordonia terrae NBRC 100016.</title>
        <authorList>
            <person name="Takarada H."/>
            <person name="Hosoyama A."/>
            <person name="Tsuchikane K."/>
            <person name="Katsumata H."/>
            <person name="Yamazaki S."/>
            <person name="Fujita N."/>
        </authorList>
    </citation>
    <scope>NUCLEOTIDE SEQUENCE [LARGE SCALE GENOMIC DNA]</scope>
    <source>
        <strain evidence="1 2">NBRC 100016</strain>
    </source>
</reference>
<evidence type="ECO:0000313" key="2">
    <source>
        <dbReference type="Proteomes" id="UP000004881"/>
    </source>
</evidence>
<dbReference type="EMBL" id="BAFD01000026">
    <property type="protein sequence ID" value="GAB42879.1"/>
    <property type="molecule type" value="Genomic_DNA"/>
</dbReference>
<keyword evidence="2" id="KW-1185">Reference proteome</keyword>
<comment type="caution">
    <text evidence="1">The sequence shown here is derived from an EMBL/GenBank/DDBJ whole genome shotgun (WGS) entry which is preliminary data.</text>
</comment>
<evidence type="ECO:0008006" key="3">
    <source>
        <dbReference type="Google" id="ProtNLM"/>
    </source>
</evidence>
<sequence>MSLVNQIHDTRTDCYSVMTEMKVGDYLKVVEKAHADRGGIEGQRAVLGTTTARRIRDRMVSDITQGAVLPPIVIGLVVDVETFNAGPLSTFEELQTILAGAPGEDVAIIDGMQRTAALLAASEQDESVSDRPMRVEFWLTRGVRALIYRMLVLNTGQVPWTLDRQIAVVFASMLGEVRDRVPSIEKLITPDEPGRRVGAAQLRFDSIVEMYMAFSLRKATVDTKEQVSDEFSRLDFVENLDDTNFQAQFYGVLEMLVDLDKEFSRAAASPGVPLSSGRRVFDRQPARIGFSVAFGLKIIGRPGESRSSEKKARALQTLQSQHQDFLDQLKRLNDQELVDFLRLDVLGEVLDKRVGQVGRYERGVFQEAFKVLIEEQFDVTSMEICWRAA</sequence>
<proteinExistence type="predicted"/>
<name>A0ABQ0HAG6_9ACTN</name>